<dbReference type="RefSeq" id="WP_133444620.1">
    <property type="nucleotide sequence ID" value="NZ_SCWB01000023.1"/>
</dbReference>
<evidence type="ECO:0000313" key="3">
    <source>
        <dbReference type="Proteomes" id="UP000294802"/>
    </source>
</evidence>
<dbReference type="OrthoDB" id="9802752at2"/>
<dbReference type="AlphaFoldDB" id="A0A4V3BEP4"/>
<evidence type="ECO:0000259" key="1">
    <source>
        <dbReference type="PROSITE" id="PS51459"/>
    </source>
</evidence>
<feature type="domain" description="Fido" evidence="1">
    <location>
        <begin position="5"/>
        <end position="125"/>
    </location>
</feature>
<dbReference type="InterPro" id="IPR053737">
    <property type="entry name" value="Type_II_TA_Toxin"/>
</dbReference>
<protein>
    <submittedName>
        <fullName evidence="2">Type II toxin-antitoxin system death-on-curing family toxin</fullName>
    </submittedName>
</protein>
<reference evidence="2 3" key="1">
    <citation type="submission" date="2019-01" db="EMBL/GenBank/DDBJ databases">
        <title>Draft genome sequences of the type strains of six Macrococcus species.</title>
        <authorList>
            <person name="Mazhar S."/>
            <person name="Altermann E."/>
            <person name="Hill C."/>
            <person name="Mcauliffe O."/>
        </authorList>
    </citation>
    <scope>NUCLEOTIDE SEQUENCE [LARGE SCALE GENOMIC DNA]</scope>
    <source>
        <strain evidence="2 3">CCM4815</strain>
    </source>
</reference>
<dbReference type="Pfam" id="PF02661">
    <property type="entry name" value="Fic"/>
    <property type="match status" value="1"/>
</dbReference>
<dbReference type="GO" id="GO:0016301">
    <property type="term" value="F:kinase activity"/>
    <property type="evidence" value="ECO:0007669"/>
    <property type="project" value="InterPro"/>
</dbReference>
<dbReference type="PROSITE" id="PS51459">
    <property type="entry name" value="FIDO"/>
    <property type="match status" value="1"/>
</dbReference>
<accession>A0A4V3BEP4</accession>
<gene>
    <name evidence="2" type="ORF">ERX29_10455</name>
</gene>
<dbReference type="Gene3D" id="1.20.120.1870">
    <property type="entry name" value="Fic/DOC protein, Fido domain"/>
    <property type="match status" value="1"/>
</dbReference>
<keyword evidence="3" id="KW-1185">Reference proteome</keyword>
<dbReference type="PANTHER" id="PTHR39426">
    <property type="entry name" value="HOMOLOGY TO DEATH-ON-CURING PROTEIN OF PHAGE P1"/>
    <property type="match status" value="1"/>
</dbReference>
<comment type="caution">
    <text evidence="2">The sequence shown here is derived from an EMBL/GenBank/DDBJ whole genome shotgun (WGS) entry which is preliminary data.</text>
</comment>
<dbReference type="InterPro" id="IPR006440">
    <property type="entry name" value="Doc"/>
</dbReference>
<proteinExistence type="predicted"/>
<evidence type="ECO:0000313" key="2">
    <source>
        <dbReference type="EMBL" id="TDM05220.1"/>
    </source>
</evidence>
<name>A0A4V3BEP4_9STAP</name>
<sequence>MIIYLTEKQIAAINYKLILETSPAEQIGVKVPEALNMTVESPKQEVFGTEVYPNLLLKAANLYRNIVMKHIFFNANKRTAFTCLEIFLYINGVKIKVPTEEGIEFTVKIAVDHLEEEEIAEWIERHIEK</sequence>
<dbReference type="EMBL" id="SCWB01000023">
    <property type="protein sequence ID" value="TDM05220.1"/>
    <property type="molecule type" value="Genomic_DNA"/>
</dbReference>
<dbReference type="InterPro" id="IPR003812">
    <property type="entry name" value="Fido"/>
</dbReference>
<organism evidence="2 3">
    <name type="scientific">Macrococcus lamae</name>
    <dbReference type="NCBI Taxonomy" id="198484"/>
    <lineage>
        <taxon>Bacteria</taxon>
        <taxon>Bacillati</taxon>
        <taxon>Bacillota</taxon>
        <taxon>Bacilli</taxon>
        <taxon>Bacillales</taxon>
        <taxon>Staphylococcaceae</taxon>
        <taxon>Macrococcus</taxon>
    </lineage>
</organism>
<dbReference type="Proteomes" id="UP000294802">
    <property type="component" value="Unassembled WGS sequence"/>
</dbReference>
<dbReference type="PANTHER" id="PTHR39426:SF1">
    <property type="entry name" value="HOMOLOGY TO DEATH-ON-CURING PROTEIN OF PHAGE P1"/>
    <property type="match status" value="1"/>
</dbReference>
<dbReference type="NCBIfam" id="TIGR01550">
    <property type="entry name" value="DOC_P1"/>
    <property type="match status" value="1"/>
</dbReference>